<protein>
    <submittedName>
        <fullName evidence="2">Uncharacterized protein</fullName>
    </submittedName>
</protein>
<dbReference type="EMBL" id="JBDFQZ010000013">
    <property type="protein sequence ID" value="KAK9669418.1"/>
    <property type="molecule type" value="Genomic_DNA"/>
</dbReference>
<organism evidence="2 3">
    <name type="scientific">Saponaria officinalis</name>
    <name type="common">Common soapwort</name>
    <name type="synonym">Lychnis saponaria</name>
    <dbReference type="NCBI Taxonomy" id="3572"/>
    <lineage>
        <taxon>Eukaryota</taxon>
        <taxon>Viridiplantae</taxon>
        <taxon>Streptophyta</taxon>
        <taxon>Embryophyta</taxon>
        <taxon>Tracheophyta</taxon>
        <taxon>Spermatophyta</taxon>
        <taxon>Magnoliopsida</taxon>
        <taxon>eudicotyledons</taxon>
        <taxon>Gunneridae</taxon>
        <taxon>Pentapetalae</taxon>
        <taxon>Caryophyllales</taxon>
        <taxon>Caryophyllaceae</taxon>
        <taxon>Caryophylleae</taxon>
        <taxon>Saponaria</taxon>
    </lineage>
</organism>
<evidence type="ECO:0000313" key="2">
    <source>
        <dbReference type="EMBL" id="KAK9669418.1"/>
    </source>
</evidence>
<comment type="caution">
    <text evidence="2">The sequence shown here is derived from an EMBL/GenBank/DDBJ whole genome shotgun (WGS) entry which is preliminary data.</text>
</comment>
<dbReference type="PANTHER" id="PTHR33223:SF11">
    <property type="entry name" value="ELEMENT PROTEIN, PUTATIVE-RELATED"/>
    <property type="match status" value="1"/>
</dbReference>
<evidence type="ECO:0000313" key="3">
    <source>
        <dbReference type="Proteomes" id="UP001443914"/>
    </source>
</evidence>
<name>A0AAW1GX57_SAPOF</name>
<dbReference type="PANTHER" id="PTHR33223">
    <property type="entry name" value="CCHC-TYPE DOMAIN-CONTAINING PROTEIN"/>
    <property type="match status" value="1"/>
</dbReference>
<accession>A0AAW1GX57</accession>
<dbReference type="AlphaFoldDB" id="A0AAW1GX57"/>
<dbReference type="Proteomes" id="UP001443914">
    <property type="component" value="Unassembled WGS sequence"/>
</dbReference>
<proteinExistence type="predicted"/>
<feature type="region of interest" description="Disordered" evidence="1">
    <location>
        <begin position="1"/>
        <end position="69"/>
    </location>
</feature>
<feature type="compositionally biased region" description="Acidic residues" evidence="1">
    <location>
        <begin position="46"/>
        <end position="56"/>
    </location>
</feature>
<sequence>MHFDPEIEATARRLNAERRRRAQQPPPDSTTLESEPEPIPERETELEVESEAESEFEPPIMSSIREDSAPKPVVSSSIVKPAIGANNFELKTSLIQFIQTEQFGGSPLENPNEHLNSFLDKSDTIKVNGVTEDAIRLRLFPYSMRGNAKEYLGTIQGPIEAMPHHGIPSYLLVVTFYNAVKPELQMSLNAASGGRLASMTWSQAKDLIEDMAASTYHWGPSRSVRGSKTGSGSVHMMQTQIDELTQQISQLKASSSSSSAQVCNLCGVQGHDSGDCVSMPMSEQVNAFGTRTFDPYSNTYNPGWAHNPRLSYANNNNTQQPSIQAQSKPFNQPPGFNPRPSYQQQQYEPRPQFQQQNQQYQYHQSQPPIVQPKSGLELMMEQFVQVQGKKNDELTQSITNISNSIAGVSSSVSQLTSSQKMMETQIAQLAQKFNDSSKTQGQLLGKTEENPRGHVHAVTLRSGKELVDPVMPSKRKAVSV</sequence>
<feature type="compositionally biased region" description="Basic and acidic residues" evidence="1">
    <location>
        <begin position="1"/>
        <end position="17"/>
    </location>
</feature>
<keyword evidence="3" id="KW-1185">Reference proteome</keyword>
<feature type="compositionally biased region" description="Low complexity" evidence="1">
    <location>
        <begin position="342"/>
        <end position="360"/>
    </location>
</feature>
<reference evidence="2" key="1">
    <citation type="submission" date="2024-03" db="EMBL/GenBank/DDBJ databases">
        <title>WGS assembly of Saponaria officinalis var. Norfolk2.</title>
        <authorList>
            <person name="Jenkins J."/>
            <person name="Shu S."/>
            <person name="Grimwood J."/>
            <person name="Barry K."/>
            <person name="Goodstein D."/>
            <person name="Schmutz J."/>
            <person name="Leebens-Mack J."/>
            <person name="Osbourn A."/>
        </authorList>
    </citation>
    <scope>NUCLEOTIDE SEQUENCE [LARGE SCALE GENOMIC DNA]</scope>
    <source>
        <strain evidence="2">JIC</strain>
    </source>
</reference>
<feature type="compositionally biased region" description="Polar residues" evidence="1">
    <location>
        <begin position="312"/>
        <end position="330"/>
    </location>
</feature>
<gene>
    <name evidence="2" type="ORF">RND81_13G128300</name>
</gene>
<evidence type="ECO:0000256" key="1">
    <source>
        <dbReference type="SAM" id="MobiDB-lite"/>
    </source>
</evidence>
<feature type="region of interest" description="Disordered" evidence="1">
    <location>
        <begin position="307"/>
        <end position="360"/>
    </location>
</feature>